<dbReference type="SUPFAM" id="SSF53300">
    <property type="entry name" value="vWA-like"/>
    <property type="match status" value="1"/>
</dbReference>
<evidence type="ECO:0000313" key="3">
    <source>
        <dbReference type="Proteomes" id="UP000443070"/>
    </source>
</evidence>
<dbReference type="CDD" id="cd00198">
    <property type="entry name" value="vWFA"/>
    <property type="match status" value="1"/>
</dbReference>
<reference evidence="3 4" key="1">
    <citation type="journal article" date="2019" name="Nat. Med.">
        <title>A library of human gut bacterial isolates paired with longitudinal multiomics data enables mechanistic microbiome research.</title>
        <authorList>
            <person name="Poyet M."/>
            <person name="Groussin M."/>
            <person name="Gibbons S.M."/>
            <person name="Avila-Pacheco J."/>
            <person name="Jiang X."/>
            <person name="Kearney S.M."/>
            <person name="Perrotta A.R."/>
            <person name="Berdy B."/>
            <person name="Zhao S."/>
            <person name="Lieberman T.D."/>
            <person name="Swanson P.K."/>
            <person name="Smith M."/>
            <person name="Roesemann S."/>
            <person name="Alexander J.E."/>
            <person name="Rich S.A."/>
            <person name="Livny J."/>
            <person name="Vlamakis H."/>
            <person name="Clish C."/>
            <person name="Bullock K."/>
            <person name="Deik A."/>
            <person name="Scott J."/>
            <person name="Pierce K.A."/>
            <person name="Xavier R.J."/>
            <person name="Alm E.J."/>
        </authorList>
    </citation>
    <scope>NUCLEOTIDE SEQUENCE [LARGE SCALE GENOMIC DNA]</scope>
    <source>
        <strain evidence="1 4">BIOML-A13</strain>
        <strain evidence="2 3">BIOML-A3</strain>
    </source>
</reference>
<sequence>MENFAVLCPELAFKIEYYADAAAYQGSVGTECGQLCCCTGSREDGYVLAVNCEWLLEAWQHSALHGLLSSESFTDAFVVSELSVLRYEKTALFTGTEGYRHLERLKKDILYRCIYRSLFRTFCEYKLARELPEFGKLLTLLNMTTQDVELEQLVKYLPQRGQLEALQVFLKYGIIEPQGDSSFYDFMVPLALTAVRTELQNLIVVTDLLTEWLQGLRMTSEITPVWEQKAAAAGTAGSMSMLKVLSEEELCEIVRKEHIRELKAKMQNAASQTGKLAGVGRMVSRSGDTSQFFLDTVRKYRREIGELEYIFKQSFTSMKIIGAYDGDVNLKKQQEAYLASKTAEESRVYQYYLRRKVSVDIMIIRDVSGSTYRFEREYAEALIEILAAVNNFDGIRTLVIDFEGGAKVRKSFIDKAEQTSIVPLSGGGTNLLPALRLLQEQVLKGKRRLLFLLSDGEINDREQAERELNDYCRRNQIEMVKITFDEEDKYGYEHTTIINLHRFLARRIIEKGAAY</sequence>
<dbReference type="InterPro" id="IPR036465">
    <property type="entry name" value="vWFA_dom_sf"/>
</dbReference>
<dbReference type="RefSeq" id="WP_155163646.1">
    <property type="nucleotide sequence ID" value="NZ_WNBG01000001.1"/>
</dbReference>
<dbReference type="Proteomes" id="UP000443070">
    <property type="component" value="Unassembled WGS sequence"/>
</dbReference>
<evidence type="ECO:0000313" key="1">
    <source>
        <dbReference type="EMBL" id="MTT75251.1"/>
    </source>
</evidence>
<keyword evidence="3" id="KW-1185">Reference proteome</keyword>
<evidence type="ECO:0000313" key="4">
    <source>
        <dbReference type="Proteomes" id="UP000484547"/>
    </source>
</evidence>
<evidence type="ECO:0008006" key="5">
    <source>
        <dbReference type="Google" id="ProtNLM"/>
    </source>
</evidence>
<evidence type="ECO:0000313" key="2">
    <source>
        <dbReference type="EMBL" id="MTU03383.1"/>
    </source>
</evidence>
<gene>
    <name evidence="1" type="ORF">GMD11_03070</name>
    <name evidence="2" type="ORF">GMD18_03070</name>
</gene>
<protein>
    <recommendedName>
        <fullName evidence="5">VWA domain-containing protein</fullName>
    </recommendedName>
</protein>
<dbReference type="Gene3D" id="3.40.50.410">
    <property type="entry name" value="von Willebrand factor, type A domain"/>
    <property type="match status" value="1"/>
</dbReference>
<dbReference type="Proteomes" id="UP000484547">
    <property type="component" value="Unassembled WGS sequence"/>
</dbReference>
<dbReference type="EMBL" id="WNBW01000001">
    <property type="protein sequence ID" value="MTU03383.1"/>
    <property type="molecule type" value="Genomic_DNA"/>
</dbReference>
<accession>A0A7X2XEH4</accession>
<proteinExistence type="predicted"/>
<dbReference type="AlphaFoldDB" id="A0A7X2XEH4"/>
<organism evidence="1 4">
    <name type="scientific">Phascolarctobacterium faecium</name>
    <dbReference type="NCBI Taxonomy" id="33025"/>
    <lineage>
        <taxon>Bacteria</taxon>
        <taxon>Bacillati</taxon>
        <taxon>Bacillota</taxon>
        <taxon>Negativicutes</taxon>
        <taxon>Acidaminococcales</taxon>
        <taxon>Acidaminococcaceae</taxon>
        <taxon>Phascolarctobacterium</taxon>
    </lineage>
</organism>
<name>A0A7X2XEH4_9FIRM</name>
<comment type="caution">
    <text evidence="1">The sequence shown here is derived from an EMBL/GenBank/DDBJ whole genome shotgun (WGS) entry which is preliminary data.</text>
</comment>
<dbReference type="EMBL" id="WNBM01000001">
    <property type="protein sequence ID" value="MTT75251.1"/>
    <property type="molecule type" value="Genomic_DNA"/>
</dbReference>